<dbReference type="GO" id="GO:0003700">
    <property type="term" value="F:DNA-binding transcription factor activity"/>
    <property type="evidence" value="ECO:0007669"/>
    <property type="project" value="InterPro"/>
</dbReference>
<organism evidence="14 15">
    <name type="scientific">Toxocara canis</name>
    <name type="common">Canine roundworm</name>
    <dbReference type="NCBI Taxonomy" id="6265"/>
    <lineage>
        <taxon>Eukaryota</taxon>
        <taxon>Metazoa</taxon>
        <taxon>Ecdysozoa</taxon>
        <taxon>Nematoda</taxon>
        <taxon>Chromadorea</taxon>
        <taxon>Rhabditida</taxon>
        <taxon>Spirurina</taxon>
        <taxon>Ascaridomorpha</taxon>
        <taxon>Ascaridoidea</taxon>
        <taxon>Toxocaridae</taxon>
        <taxon>Toxocara</taxon>
    </lineage>
</organism>
<keyword evidence="15" id="KW-1185">Reference proteome</keyword>
<evidence type="ECO:0000256" key="1">
    <source>
        <dbReference type="ARBA" id="ARBA00004123"/>
    </source>
</evidence>
<keyword evidence="10 11" id="KW-0539">Nucleus</keyword>
<dbReference type="InterPro" id="IPR000536">
    <property type="entry name" value="Nucl_hrmn_rcpt_lig-bd"/>
</dbReference>
<dbReference type="OMA" id="REMTFYL"/>
<comment type="caution">
    <text evidence="14">The sequence shown here is derived from an EMBL/GenBank/DDBJ whole genome shotgun (WGS) entry which is preliminary data.</text>
</comment>
<protein>
    <submittedName>
        <fullName evidence="14">Nuclear hormone receptor family member nhr-28</fullName>
    </submittedName>
</protein>
<dbReference type="SUPFAM" id="SSF48508">
    <property type="entry name" value="Nuclear receptor ligand-binding domain"/>
    <property type="match status" value="1"/>
</dbReference>
<dbReference type="InterPro" id="IPR001628">
    <property type="entry name" value="Znf_hrmn_rcpt"/>
</dbReference>
<dbReference type="Gene3D" id="3.30.50.10">
    <property type="entry name" value="Erythroid Transcription Factor GATA-1, subunit A"/>
    <property type="match status" value="1"/>
</dbReference>
<dbReference type="FunFam" id="3.30.50.10:FF:000030">
    <property type="entry name" value="Nuclear Hormone Receptor family"/>
    <property type="match status" value="1"/>
</dbReference>
<dbReference type="GO" id="GO:0005634">
    <property type="term" value="C:nucleus"/>
    <property type="evidence" value="ECO:0007669"/>
    <property type="project" value="UniProtKB-SubCell"/>
</dbReference>
<dbReference type="InterPro" id="IPR013088">
    <property type="entry name" value="Znf_NHR/GATA"/>
</dbReference>
<dbReference type="PANTHER" id="PTHR45680">
    <property type="entry name" value="NUCLEAR HORMONE RECEPTOR FAMILY"/>
    <property type="match status" value="1"/>
</dbReference>
<evidence type="ECO:0000256" key="8">
    <source>
        <dbReference type="ARBA" id="ARBA00023163"/>
    </source>
</evidence>
<sequence length="414" mass="47901">MPPSRYVVGNCEVCDEASRGYHFGVIVCRACAAFFRRTVALRLKYKCRFEGHCVINKSVRCMCRECRYKKCLEVGMNVEAVQRNRDTIGTTSNERMSVIIDNSPTSCPRTPPVPESPRPSQHDIMMAKVNNIFEYATVNNESEGMSILDAMLQGYHHLLALRSSVHANAIIHPVMSATTAEEKERSIILNCETFVRMTKDEVELTARMMNLFERFWMHFLKLERAYATFRQLGDDISDERIVLFNNYITQREQCLPVLASLSNMDRTVLERLFSTSYELTRYSVFVPLKRLKPTEYEFIAICGHMLWTAPGQRGITPETHDIARETRLQIFSDLHRYYTEELKLYNYAPRIGEFMALVSAVERSVAQKKEDAIIIDLFDLIRNPRLSMFMFFPKLPKFAKSLANQIAVNHPLQR</sequence>
<evidence type="ECO:0000256" key="11">
    <source>
        <dbReference type="RuleBase" id="RU004334"/>
    </source>
</evidence>
<dbReference type="InterPro" id="IPR049636">
    <property type="entry name" value="HNF4-like_DBD"/>
</dbReference>
<keyword evidence="7 11" id="KW-0238">DNA-binding</keyword>
<evidence type="ECO:0000256" key="6">
    <source>
        <dbReference type="ARBA" id="ARBA00023015"/>
    </source>
</evidence>
<evidence type="ECO:0000256" key="4">
    <source>
        <dbReference type="ARBA" id="ARBA00022771"/>
    </source>
</evidence>
<dbReference type="PROSITE" id="PS00031">
    <property type="entry name" value="NUCLEAR_REC_DBD_1"/>
    <property type="match status" value="1"/>
</dbReference>
<reference evidence="14 15" key="1">
    <citation type="submission" date="2014-11" db="EMBL/GenBank/DDBJ databases">
        <title>Genetic blueprint of the zoonotic pathogen Toxocara canis.</title>
        <authorList>
            <person name="Zhu X.-Q."/>
            <person name="Korhonen P.K."/>
            <person name="Cai H."/>
            <person name="Young N.D."/>
            <person name="Nejsum P."/>
            <person name="von Samson-Himmelstjerna G."/>
            <person name="Boag P.R."/>
            <person name="Tan P."/>
            <person name="Li Q."/>
            <person name="Min J."/>
            <person name="Yang Y."/>
            <person name="Wang X."/>
            <person name="Fang X."/>
            <person name="Hall R.S."/>
            <person name="Hofmann A."/>
            <person name="Sternberg P.W."/>
            <person name="Jex A.R."/>
            <person name="Gasser R.B."/>
        </authorList>
    </citation>
    <scope>NUCLEOTIDE SEQUENCE [LARGE SCALE GENOMIC DNA]</scope>
    <source>
        <strain evidence="14">PN_DK_2014</strain>
    </source>
</reference>
<dbReference type="OrthoDB" id="5789759at2759"/>
<accession>A0A0B2UNI3</accession>
<evidence type="ECO:0000313" key="14">
    <source>
        <dbReference type="EMBL" id="KHN70928.1"/>
    </source>
</evidence>
<dbReference type="Proteomes" id="UP000031036">
    <property type="component" value="Unassembled WGS sequence"/>
</dbReference>
<evidence type="ECO:0000256" key="3">
    <source>
        <dbReference type="ARBA" id="ARBA00022723"/>
    </source>
</evidence>
<dbReference type="PANTHER" id="PTHR45680:SF23">
    <property type="entry name" value="NUCLEAR HORMONE RECEPTOR FAMILY"/>
    <property type="match status" value="1"/>
</dbReference>
<dbReference type="AlphaFoldDB" id="A0A0B2UNI3"/>
<dbReference type="PROSITE" id="PS51030">
    <property type="entry name" value="NUCLEAR_REC_DBD_2"/>
    <property type="match status" value="1"/>
</dbReference>
<evidence type="ECO:0000259" key="12">
    <source>
        <dbReference type="PROSITE" id="PS51030"/>
    </source>
</evidence>
<keyword evidence="9 11" id="KW-0675">Receptor</keyword>
<dbReference type="Gene3D" id="1.10.565.10">
    <property type="entry name" value="Retinoid X Receptor"/>
    <property type="match status" value="1"/>
</dbReference>
<keyword evidence="4 11" id="KW-0863">Zinc-finger</keyword>
<dbReference type="SUPFAM" id="SSF57716">
    <property type="entry name" value="Glucocorticoid receptor-like (DNA-binding domain)"/>
    <property type="match status" value="1"/>
</dbReference>
<dbReference type="STRING" id="6265.A0A0B2UNI3"/>
<evidence type="ECO:0000256" key="7">
    <source>
        <dbReference type="ARBA" id="ARBA00023125"/>
    </source>
</evidence>
<evidence type="ECO:0000259" key="13">
    <source>
        <dbReference type="PROSITE" id="PS51843"/>
    </source>
</evidence>
<evidence type="ECO:0000256" key="9">
    <source>
        <dbReference type="ARBA" id="ARBA00023170"/>
    </source>
</evidence>
<dbReference type="GO" id="GO:0008270">
    <property type="term" value="F:zinc ion binding"/>
    <property type="evidence" value="ECO:0007669"/>
    <property type="project" value="UniProtKB-KW"/>
</dbReference>
<evidence type="ECO:0000256" key="2">
    <source>
        <dbReference type="ARBA" id="ARBA00005993"/>
    </source>
</evidence>
<dbReference type="SMART" id="SM00430">
    <property type="entry name" value="HOLI"/>
    <property type="match status" value="1"/>
</dbReference>
<keyword evidence="3 11" id="KW-0479">Metal-binding</keyword>
<dbReference type="InterPro" id="IPR051152">
    <property type="entry name" value="C.elegans_Orphan_NR"/>
</dbReference>
<dbReference type="PRINTS" id="PR00047">
    <property type="entry name" value="STROIDFINGER"/>
</dbReference>
<evidence type="ECO:0000313" key="15">
    <source>
        <dbReference type="Proteomes" id="UP000031036"/>
    </source>
</evidence>
<feature type="domain" description="NR LBD" evidence="13">
    <location>
        <begin position="150"/>
        <end position="394"/>
    </location>
</feature>
<proteinExistence type="inferred from homology"/>
<dbReference type="Pfam" id="PF00104">
    <property type="entry name" value="Hormone_recep"/>
    <property type="match status" value="1"/>
</dbReference>
<dbReference type="SMART" id="SM00399">
    <property type="entry name" value="ZnF_C4"/>
    <property type="match status" value="1"/>
</dbReference>
<comment type="subcellular location">
    <subcellularLocation>
        <location evidence="1 11">Nucleus</location>
    </subcellularLocation>
</comment>
<dbReference type="EMBL" id="JPKZ01022847">
    <property type="protein sequence ID" value="KHN70928.1"/>
    <property type="molecule type" value="Genomic_DNA"/>
</dbReference>
<keyword evidence="8 11" id="KW-0804">Transcription</keyword>
<name>A0A0B2UNI3_TOXCA</name>
<dbReference type="Pfam" id="PF00105">
    <property type="entry name" value="zf-C4"/>
    <property type="match status" value="1"/>
</dbReference>
<evidence type="ECO:0000256" key="5">
    <source>
        <dbReference type="ARBA" id="ARBA00022833"/>
    </source>
</evidence>
<keyword evidence="5 11" id="KW-0862">Zinc</keyword>
<dbReference type="InterPro" id="IPR035500">
    <property type="entry name" value="NHR-like_dom_sf"/>
</dbReference>
<comment type="similarity">
    <text evidence="2 11">Belongs to the nuclear hormone receptor family.</text>
</comment>
<evidence type="ECO:0000256" key="10">
    <source>
        <dbReference type="ARBA" id="ARBA00023242"/>
    </source>
</evidence>
<dbReference type="CDD" id="cd06960">
    <property type="entry name" value="NR_DBD_HNF4A"/>
    <property type="match status" value="1"/>
</dbReference>
<feature type="domain" description="Nuclear receptor" evidence="12">
    <location>
        <begin position="8"/>
        <end position="83"/>
    </location>
</feature>
<dbReference type="GO" id="GO:0000978">
    <property type="term" value="F:RNA polymerase II cis-regulatory region sequence-specific DNA binding"/>
    <property type="evidence" value="ECO:0007669"/>
    <property type="project" value="InterPro"/>
</dbReference>
<gene>
    <name evidence="14" type="primary">nhr-28</name>
    <name evidence="14" type="ORF">Tcan_12057</name>
</gene>
<keyword evidence="6 11" id="KW-0805">Transcription regulation</keyword>
<dbReference type="PROSITE" id="PS51843">
    <property type="entry name" value="NR_LBD"/>
    <property type="match status" value="1"/>
</dbReference>